<protein>
    <submittedName>
        <fullName evidence="2">Uncharacterized protein</fullName>
    </submittedName>
</protein>
<dbReference type="EMBL" id="JBHMFI010000001">
    <property type="protein sequence ID" value="MFB9070314.1"/>
    <property type="molecule type" value="Genomic_DNA"/>
</dbReference>
<gene>
    <name evidence="2" type="ORF">ACFFX0_03585</name>
</gene>
<name>A0ABV5FUH2_9MICC</name>
<feature type="region of interest" description="Disordered" evidence="1">
    <location>
        <begin position="51"/>
        <end position="72"/>
    </location>
</feature>
<organism evidence="2 3">
    <name type="scientific">Citricoccus parietis</name>
    <dbReference type="NCBI Taxonomy" id="592307"/>
    <lineage>
        <taxon>Bacteria</taxon>
        <taxon>Bacillati</taxon>
        <taxon>Actinomycetota</taxon>
        <taxon>Actinomycetes</taxon>
        <taxon>Micrococcales</taxon>
        <taxon>Micrococcaceae</taxon>
        <taxon>Citricoccus</taxon>
    </lineage>
</organism>
<keyword evidence="3" id="KW-1185">Reference proteome</keyword>
<reference evidence="2 3" key="1">
    <citation type="submission" date="2024-09" db="EMBL/GenBank/DDBJ databases">
        <authorList>
            <person name="Sun Q."/>
            <person name="Mori K."/>
        </authorList>
    </citation>
    <scope>NUCLEOTIDE SEQUENCE [LARGE SCALE GENOMIC DNA]</scope>
    <source>
        <strain evidence="2 3">CCM 7609</strain>
    </source>
</reference>
<dbReference type="Proteomes" id="UP001589575">
    <property type="component" value="Unassembled WGS sequence"/>
</dbReference>
<comment type="caution">
    <text evidence="2">The sequence shown here is derived from an EMBL/GenBank/DDBJ whole genome shotgun (WGS) entry which is preliminary data.</text>
</comment>
<proteinExistence type="predicted"/>
<accession>A0ABV5FUH2</accession>
<feature type="compositionally biased region" description="Low complexity" evidence="1">
    <location>
        <begin position="63"/>
        <end position="72"/>
    </location>
</feature>
<evidence type="ECO:0000313" key="3">
    <source>
        <dbReference type="Proteomes" id="UP001589575"/>
    </source>
</evidence>
<evidence type="ECO:0000313" key="2">
    <source>
        <dbReference type="EMBL" id="MFB9070314.1"/>
    </source>
</evidence>
<evidence type="ECO:0000256" key="1">
    <source>
        <dbReference type="SAM" id="MobiDB-lite"/>
    </source>
</evidence>
<sequence>MVSLRWRYPASWSMSRAASDRAPLLGTAMRSIGAGSPGVVGGAADGEVVGVRPGLLRGGGRRPQGSGPWRSS</sequence>